<feature type="compositionally biased region" description="Basic and acidic residues" evidence="1">
    <location>
        <begin position="865"/>
        <end position="874"/>
    </location>
</feature>
<organism evidence="2 3">
    <name type="scientific">Streptomyces castrisilvae</name>
    <dbReference type="NCBI Taxonomy" id="3033811"/>
    <lineage>
        <taxon>Bacteria</taxon>
        <taxon>Bacillati</taxon>
        <taxon>Actinomycetota</taxon>
        <taxon>Actinomycetes</taxon>
        <taxon>Kitasatosporales</taxon>
        <taxon>Streptomycetaceae</taxon>
        <taxon>Streptomyces</taxon>
    </lineage>
</organism>
<keyword evidence="3" id="KW-1185">Reference proteome</keyword>
<feature type="compositionally biased region" description="Pro residues" evidence="1">
    <location>
        <begin position="825"/>
        <end position="847"/>
    </location>
</feature>
<accession>A0ABY9HH85</accession>
<dbReference type="Proteomes" id="UP001239522">
    <property type="component" value="Chromosome"/>
</dbReference>
<proteinExistence type="predicted"/>
<reference evidence="2 3" key="1">
    <citation type="submission" date="2023-03" db="EMBL/GenBank/DDBJ databases">
        <title>Isolation and description of six Streptomyces strains from soil environments, able to metabolize different microbial glucans.</title>
        <authorList>
            <person name="Widen T."/>
            <person name="Larsbrink J."/>
        </authorList>
    </citation>
    <scope>NUCLEOTIDE SEQUENCE [LARGE SCALE GENOMIC DNA]</scope>
    <source>
        <strain evidence="2 3">Mut1</strain>
    </source>
</reference>
<feature type="region of interest" description="Disordered" evidence="1">
    <location>
        <begin position="803"/>
        <end position="880"/>
    </location>
</feature>
<name>A0ABY9HH85_9ACTN</name>
<dbReference type="RefSeq" id="WP_306052217.1">
    <property type="nucleotide sequence ID" value="NZ_CP120997.1"/>
</dbReference>
<evidence type="ECO:0000313" key="3">
    <source>
        <dbReference type="Proteomes" id="UP001239522"/>
    </source>
</evidence>
<dbReference type="EMBL" id="CP120997">
    <property type="protein sequence ID" value="WLQ32926.1"/>
    <property type="molecule type" value="Genomic_DNA"/>
</dbReference>
<evidence type="ECO:0000256" key="1">
    <source>
        <dbReference type="SAM" id="MobiDB-lite"/>
    </source>
</evidence>
<evidence type="ECO:0000313" key="2">
    <source>
        <dbReference type="EMBL" id="WLQ32926.1"/>
    </source>
</evidence>
<protein>
    <recommendedName>
        <fullName evidence="4">LigA protein</fullName>
    </recommendedName>
</protein>
<sequence>MSDNPGTVPLPARWAVLGKQPGRSMGYEVLDGSLPGDRAQRYLWSATTGTPDGRDPAGGLPWRVFLSTADGEDRPVCAVVDTTWDGSKDGTSRPSYTWRLLLAEWQPASLAGVTWTSLGRAAAQADPMPGADLTLRAERTPAAELAATVDRLGFDWAAGIAALLLDGRHLVITAPRGGTLPDLDERVRILDAVCALLPYGCRTWLSGATWAGKTEHGLRLVFASSARTGQLETPLRTGRPPAPSGDTARTYLAELTRVRAKYDSTTDVVAHLLAATAPVPLREGADAVRVLREMDLLDSVLDDVRQGRGRLDDVRRLLDLHAVETLDAQRQREVVRFLGRAALRPDGAAAAAVLAHHWTRDVPELLAADVVAQPASLDTFGLARGYLSLMQQLEGPARAGAFGRLFAALATTPGYEPVWVGQLAFMVEQKYGYSTESVDRVLARTPKAGLAWVRGLFADNTRELRPLERLLAFASTAEGGPVPGWLRFAGALTGHCAPAEVGPADAAEFTGSHEDGWRIALETARHHRRPEAIGPMWPVLRQTLHGSKRAELLPLLEALAPADSPGVPPATAADADLLWLLSRAAGPDYRPAPALPRLRHLAADATALDRYAAVLVTRTEGDPDLRDKAVAALLGERPDPVHGWPVLTRWMRQRPSIEITVGEELARRLMAADYAHWLGLDLPEELVERMERSGLGWLRPVRRLRLAINAAAPLDELARIIISGSPHRSVTGRLLDEVAALLRECGAEFAFRLTTELDGQQPGFGYGVYQALGRDSRFRELRARLIGFSTQEEMRHRRIIGALSAPAGYTTTPPPGQYGHRPHHPPTPPATPGAPPAPIPATPPPQSPDGRSGYPPQSPPPPDDQPSRRLRDKFINWGRP</sequence>
<evidence type="ECO:0008006" key="4">
    <source>
        <dbReference type="Google" id="ProtNLM"/>
    </source>
</evidence>
<gene>
    <name evidence="2" type="ORF">P8A18_05430</name>
</gene>